<dbReference type="Proteomes" id="UP001431192">
    <property type="component" value="Unassembled WGS sequence"/>
</dbReference>
<protein>
    <recommendedName>
        <fullName evidence="3">Transposase</fullName>
    </recommendedName>
</protein>
<proteinExistence type="predicted"/>
<evidence type="ECO:0008006" key="3">
    <source>
        <dbReference type="Google" id="ProtNLM"/>
    </source>
</evidence>
<keyword evidence="2" id="KW-1185">Reference proteome</keyword>
<accession>A0ABT2P1S4</accession>
<comment type="caution">
    <text evidence="1">The sequence shown here is derived from an EMBL/GenBank/DDBJ whole genome shotgun (WGS) entry which is preliminary data.</text>
</comment>
<dbReference type="RefSeq" id="WP_261732963.1">
    <property type="nucleotide sequence ID" value="NZ_JAODOQ010000001.1"/>
</dbReference>
<reference evidence="1" key="1">
    <citation type="submission" date="2022-09" db="EMBL/GenBank/DDBJ databases">
        <title>Shewanella sp. KJ10-1 sp.nov, isolated from marine algae.</title>
        <authorList>
            <person name="Butt M."/>
            <person name="Lee J.K."/>
            <person name="Kim J.M."/>
            <person name="Choi D.G."/>
        </authorList>
    </citation>
    <scope>NUCLEOTIDE SEQUENCE</scope>
    <source>
        <strain evidence="1">KJ10-1</strain>
    </source>
</reference>
<evidence type="ECO:0000313" key="1">
    <source>
        <dbReference type="EMBL" id="MCT8986573.1"/>
    </source>
</evidence>
<organism evidence="1 2">
    <name type="scientific">Shewanella phaeophyticola</name>
    <dbReference type="NCBI Taxonomy" id="2978345"/>
    <lineage>
        <taxon>Bacteria</taxon>
        <taxon>Pseudomonadati</taxon>
        <taxon>Pseudomonadota</taxon>
        <taxon>Gammaproteobacteria</taxon>
        <taxon>Alteromonadales</taxon>
        <taxon>Shewanellaceae</taxon>
        <taxon>Shewanella</taxon>
    </lineage>
</organism>
<evidence type="ECO:0000313" key="2">
    <source>
        <dbReference type="Proteomes" id="UP001431192"/>
    </source>
</evidence>
<name>A0ABT2P1S4_9GAMM</name>
<dbReference type="EMBL" id="JAODOQ010000001">
    <property type="protein sequence ID" value="MCT8986573.1"/>
    <property type="molecule type" value="Genomic_DNA"/>
</dbReference>
<sequence length="153" mass="17028">MTHHIASAVEQQSQVSNEVNRCVEAVSRLVNSSNELGQDQGLGLLQQRSNFKGTNVEFCQHHNVSITTYYKQRALQAENQQKTTLPKRATSSRFIQLKQTTTDVCEYTHQNTLQFDTRTGQLTLPVDLATTDIVAIIKRCGSLDGYVLTIGSA</sequence>
<gene>
    <name evidence="1" type="ORF">N4T56_08855</name>
</gene>